<proteinExistence type="predicted"/>
<evidence type="ECO:0000256" key="1">
    <source>
        <dbReference type="ARBA" id="ARBA00004651"/>
    </source>
</evidence>
<evidence type="ECO:0000256" key="5">
    <source>
        <dbReference type="ARBA" id="ARBA00023136"/>
    </source>
</evidence>
<feature type="transmembrane region" description="Helical" evidence="6">
    <location>
        <begin position="223"/>
        <end position="244"/>
    </location>
</feature>
<reference evidence="7" key="1">
    <citation type="journal article" date="2020" name="mSystems">
        <title>Genome- and Community-Level Interaction Insights into Carbon Utilization and Element Cycling Functions of Hydrothermarchaeota in Hydrothermal Sediment.</title>
        <authorList>
            <person name="Zhou Z."/>
            <person name="Liu Y."/>
            <person name="Xu W."/>
            <person name="Pan J."/>
            <person name="Luo Z.H."/>
            <person name="Li M."/>
        </authorList>
    </citation>
    <scope>NUCLEOTIDE SEQUENCE [LARGE SCALE GENOMIC DNA]</scope>
    <source>
        <strain evidence="7">SpSt-609</strain>
    </source>
</reference>
<feature type="transmembrane region" description="Helical" evidence="6">
    <location>
        <begin position="80"/>
        <end position="98"/>
    </location>
</feature>
<sequence>MLNLRKILKNVLISVLFGFSIVTIIGLISAKQGLISALKSFPKSALLTLLVLLIIDYLIHAQRLYFILRGLGYKVRFLDCLENVFYTVYFSFVTPMSIGGQPFQIYHLTRLGVKTYDATNVSISRMFIGIFIVFFVDILFLKRVLLILRGTVGLTVVLVGFAISVLITILGLLVFLNKTWLHGILRFVQRVTKSEKLRERERAILEWIDKMSSSTKYLFSKSFWAVMLDFLLGLVGSALVSYQLKYALESVSSNQVALFTFWGIVSMLNSVVYYIPTPGSSGGIEGFYQLVFSKLYGSKSAMSGILVFRLVTYYLIVFLGTILIWRFKKLERKFSDS</sequence>
<dbReference type="EMBL" id="DSZY01000030">
    <property type="protein sequence ID" value="HGU40910.1"/>
    <property type="molecule type" value="Genomic_DNA"/>
</dbReference>
<dbReference type="NCBIfam" id="TIGR00374">
    <property type="entry name" value="flippase-like domain"/>
    <property type="match status" value="1"/>
</dbReference>
<organism evidence="7">
    <name type="scientific">Fervidobacterium thailandense</name>
    <dbReference type="NCBI Taxonomy" id="1008305"/>
    <lineage>
        <taxon>Bacteria</taxon>
        <taxon>Thermotogati</taxon>
        <taxon>Thermotogota</taxon>
        <taxon>Thermotogae</taxon>
        <taxon>Thermotogales</taxon>
        <taxon>Fervidobacteriaceae</taxon>
        <taxon>Fervidobacterium</taxon>
    </lineage>
</organism>
<dbReference type="PANTHER" id="PTHR37693">
    <property type="entry name" value="PHOSPHATIDYLGLYCEROL LYSYLTRANSFERASE"/>
    <property type="match status" value="1"/>
</dbReference>
<accession>A0A7C4GJE9</accession>
<keyword evidence="3 6" id="KW-0812">Transmembrane</keyword>
<dbReference type="Pfam" id="PF03706">
    <property type="entry name" value="LPG_synthase_TM"/>
    <property type="match status" value="1"/>
</dbReference>
<keyword evidence="2" id="KW-1003">Cell membrane</keyword>
<evidence type="ECO:0000256" key="2">
    <source>
        <dbReference type="ARBA" id="ARBA00022475"/>
    </source>
</evidence>
<dbReference type="InterPro" id="IPR022791">
    <property type="entry name" value="L-PG_synthase/AglD"/>
</dbReference>
<dbReference type="PANTHER" id="PTHR37693:SF1">
    <property type="entry name" value="INTEGRAL MEMBRANE PROTEIN"/>
    <property type="match status" value="1"/>
</dbReference>
<feature type="transmembrane region" description="Helical" evidence="6">
    <location>
        <begin position="301"/>
        <end position="325"/>
    </location>
</feature>
<feature type="transmembrane region" description="Helical" evidence="6">
    <location>
        <begin position="7"/>
        <end position="28"/>
    </location>
</feature>
<comment type="subcellular location">
    <subcellularLocation>
        <location evidence="1">Cell membrane</location>
        <topology evidence="1">Multi-pass membrane protein</topology>
    </subcellularLocation>
</comment>
<name>A0A7C4GJE9_9BACT</name>
<feature type="transmembrane region" description="Helical" evidence="6">
    <location>
        <begin position="152"/>
        <end position="176"/>
    </location>
</feature>
<dbReference type="AlphaFoldDB" id="A0A7C4GJE9"/>
<evidence type="ECO:0000256" key="4">
    <source>
        <dbReference type="ARBA" id="ARBA00022989"/>
    </source>
</evidence>
<dbReference type="GO" id="GO:0005886">
    <property type="term" value="C:plasma membrane"/>
    <property type="evidence" value="ECO:0007669"/>
    <property type="project" value="UniProtKB-SubCell"/>
</dbReference>
<evidence type="ECO:0000256" key="3">
    <source>
        <dbReference type="ARBA" id="ARBA00022692"/>
    </source>
</evidence>
<evidence type="ECO:0000313" key="7">
    <source>
        <dbReference type="EMBL" id="HGU40910.1"/>
    </source>
</evidence>
<feature type="transmembrane region" description="Helical" evidence="6">
    <location>
        <begin position="256"/>
        <end position="275"/>
    </location>
</feature>
<evidence type="ECO:0000256" key="6">
    <source>
        <dbReference type="SAM" id="Phobius"/>
    </source>
</evidence>
<gene>
    <name evidence="7" type="ORF">ENT77_06895</name>
</gene>
<keyword evidence="4 6" id="KW-1133">Transmembrane helix</keyword>
<feature type="transmembrane region" description="Helical" evidence="6">
    <location>
        <begin position="118"/>
        <end position="140"/>
    </location>
</feature>
<feature type="transmembrane region" description="Helical" evidence="6">
    <location>
        <begin position="40"/>
        <end position="59"/>
    </location>
</feature>
<keyword evidence="5 6" id="KW-0472">Membrane</keyword>
<protein>
    <submittedName>
        <fullName evidence="7">Flippase-like domain-containing protein</fullName>
    </submittedName>
</protein>
<comment type="caution">
    <text evidence="7">The sequence shown here is derived from an EMBL/GenBank/DDBJ whole genome shotgun (WGS) entry which is preliminary data.</text>
</comment>